<accession>A0ABY2H1M2</accession>
<evidence type="ECO:0000256" key="2">
    <source>
        <dbReference type="ARBA" id="ARBA00022768"/>
    </source>
</evidence>
<dbReference type="PROSITE" id="PS00824">
    <property type="entry name" value="EF1BD_1"/>
    <property type="match status" value="1"/>
</dbReference>
<keyword evidence="9" id="KW-1185">Reference proteome</keyword>
<feature type="domain" description="Translation elongation factor EF1B beta/delta subunit guanine nucleotide exchange" evidence="6">
    <location>
        <begin position="859"/>
        <end position="945"/>
    </location>
</feature>
<feature type="region of interest" description="Disordered" evidence="5">
    <location>
        <begin position="18"/>
        <end position="43"/>
    </location>
</feature>
<dbReference type="InterPro" id="IPR014717">
    <property type="entry name" value="Transl_elong_EF1B/ribsomal_bS6"/>
</dbReference>
<dbReference type="PANTHER" id="PTHR33119">
    <property type="entry name" value="IFI3P"/>
    <property type="match status" value="1"/>
</dbReference>
<evidence type="ECO:0000259" key="6">
    <source>
        <dbReference type="SMART" id="SM00888"/>
    </source>
</evidence>
<dbReference type="GeneID" id="300578028"/>
<dbReference type="Gene3D" id="3.30.70.60">
    <property type="match status" value="1"/>
</dbReference>
<dbReference type="InterPro" id="IPR036219">
    <property type="entry name" value="eEF-1beta-like_sf"/>
</dbReference>
<dbReference type="InterPro" id="IPR049207">
    <property type="entry name" value="DUF4246_N"/>
</dbReference>
<dbReference type="Gene3D" id="1.20.1050.130">
    <property type="match status" value="1"/>
</dbReference>
<dbReference type="EMBL" id="PPTA01000008">
    <property type="protein sequence ID" value="TFB01692.1"/>
    <property type="molecule type" value="Genomic_DNA"/>
</dbReference>
<dbReference type="Pfam" id="PF10587">
    <property type="entry name" value="EF-1_beta_acid"/>
    <property type="match status" value="1"/>
</dbReference>
<dbReference type="Pfam" id="PF21666">
    <property type="entry name" value="DUF4246_N"/>
    <property type="match status" value="1"/>
</dbReference>
<evidence type="ECO:0000256" key="1">
    <source>
        <dbReference type="ARBA" id="ARBA00007411"/>
    </source>
</evidence>
<gene>
    <name evidence="8" type="ORF">CCMA1212_006350</name>
</gene>
<evidence type="ECO:0000256" key="5">
    <source>
        <dbReference type="SAM" id="MobiDB-lite"/>
    </source>
</evidence>
<dbReference type="CDD" id="cd10308">
    <property type="entry name" value="GST_C_eEF1b_like"/>
    <property type="match status" value="1"/>
</dbReference>
<dbReference type="SMART" id="SM01182">
    <property type="entry name" value="EF-1_beta_acid"/>
    <property type="match status" value="1"/>
</dbReference>
<dbReference type="PANTHER" id="PTHR33119:SF1">
    <property type="entry name" value="FE2OG DIOXYGENASE DOMAIN-CONTAINING PROTEIN"/>
    <property type="match status" value="1"/>
</dbReference>
<dbReference type="InterPro" id="IPR001326">
    <property type="entry name" value="Transl_elong_EF1B_B/D_CS"/>
</dbReference>
<evidence type="ECO:0000256" key="3">
    <source>
        <dbReference type="ARBA" id="ARBA00022917"/>
    </source>
</evidence>
<dbReference type="RefSeq" id="XP_073557893.1">
    <property type="nucleotide sequence ID" value="XM_073703578.1"/>
</dbReference>
<evidence type="ECO:0000313" key="8">
    <source>
        <dbReference type="EMBL" id="TFB01692.1"/>
    </source>
</evidence>
<evidence type="ECO:0000256" key="4">
    <source>
        <dbReference type="RuleBase" id="RU003791"/>
    </source>
</evidence>
<dbReference type="Pfam" id="PF14033">
    <property type="entry name" value="DUF4246"/>
    <property type="match status" value="1"/>
</dbReference>
<dbReference type="InterPro" id="IPR036282">
    <property type="entry name" value="Glutathione-S-Trfase_C_sf"/>
</dbReference>
<comment type="similarity">
    <text evidence="1 4">Belongs to the EF-1-beta/EF-1-delta family.</text>
</comment>
<dbReference type="InterPro" id="IPR018940">
    <property type="entry name" value="EF-1_beta_acid_region_euk"/>
</dbReference>
<evidence type="ECO:0000259" key="7">
    <source>
        <dbReference type="SMART" id="SM01182"/>
    </source>
</evidence>
<dbReference type="SUPFAM" id="SSF47616">
    <property type="entry name" value="GST C-terminal domain-like"/>
    <property type="match status" value="1"/>
</dbReference>
<dbReference type="SUPFAM" id="SSF54984">
    <property type="entry name" value="eEF-1beta-like"/>
    <property type="match status" value="1"/>
</dbReference>
<feature type="domain" description="Elongation factor 1 beta central acidic region eukaryote" evidence="7">
    <location>
        <begin position="823"/>
        <end position="850"/>
    </location>
</feature>
<keyword evidence="3 4" id="KW-0648">Protein biosynthesis</keyword>
<dbReference type="CDD" id="cd00292">
    <property type="entry name" value="EF1B"/>
    <property type="match status" value="1"/>
</dbReference>
<dbReference type="PROSITE" id="PS00825">
    <property type="entry name" value="EF1BD_2"/>
    <property type="match status" value="1"/>
</dbReference>
<reference evidence="8 9" key="1">
    <citation type="submission" date="2018-01" db="EMBL/GenBank/DDBJ databases">
        <title>Genome characterization of the sugarcane-associated fungus Trichoderma ghanense CCMA-1212 and their application in lignocelulose bioconversion.</title>
        <authorList>
            <person name="Steindorff A.S."/>
            <person name="Mendes T.D."/>
            <person name="Vilela E.S.D."/>
            <person name="Rodrigues D.S."/>
            <person name="Formighieri E.F."/>
            <person name="Melo I.S."/>
            <person name="Favaro L.C.L."/>
        </authorList>
    </citation>
    <scope>NUCLEOTIDE SEQUENCE [LARGE SCALE GENOMIC DNA]</scope>
    <source>
        <strain evidence="8 9">CCMA-1212</strain>
    </source>
</reference>
<dbReference type="Proteomes" id="UP001642720">
    <property type="component" value="Unassembled WGS sequence"/>
</dbReference>
<dbReference type="InterPro" id="IPR049192">
    <property type="entry name" value="DUF4246_C"/>
</dbReference>
<dbReference type="Pfam" id="PF00736">
    <property type="entry name" value="EF1_GNE"/>
    <property type="match status" value="1"/>
</dbReference>
<name>A0ABY2H1M2_9HYPO</name>
<dbReference type="GO" id="GO:0003746">
    <property type="term" value="F:translation elongation factor activity"/>
    <property type="evidence" value="ECO:0007669"/>
    <property type="project" value="UniProtKB-KW"/>
</dbReference>
<keyword evidence="2 4" id="KW-0251">Elongation factor</keyword>
<dbReference type="InterPro" id="IPR025340">
    <property type="entry name" value="DUF4246"/>
</dbReference>
<protein>
    <submittedName>
        <fullName evidence="8">Elongation factor 1-beta</fullName>
    </submittedName>
</protein>
<evidence type="ECO:0000313" key="9">
    <source>
        <dbReference type="Proteomes" id="UP001642720"/>
    </source>
</evidence>
<proteinExistence type="inferred from homology"/>
<organism evidence="8 9">
    <name type="scientific">Trichoderma ghanense</name>
    <dbReference type="NCBI Taxonomy" id="65468"/>
    <lineage>
        <taxon>Eukaryota</taxon>
        <taxon>Fungi</taxon>
        <taxon>Dikarya</taxon>
        <taxon>Ascomycota</taxon>
        <taxon>Pezizomycotina</taxon>
        <taxon>Sordariomycetes</taxon>
        <taxon>Hypocreomycetidae</taxon>
        <taxon>Hypocreales</taxon>
        <taxon>Hypocreaceae</taxon>
        <taxon>Trichoderma</taxon>
    </lineage>
</organism>
<comment type="caution">
    <text evidence="8">The sequence shown here is derived from an EMBL/GenBank/DDBJ whole genome shotgun (WGS) entry which is preliminary data.</text>
</comment>
<sequence length="945" mass="107263">MPKSRIYDAESPVDEEFKKAFSLPDLPPLSEPDSRRAADIYSPPSQSTLDKVVGFLSNPLTAFRPKKDDMPGFQYPGVNMPVVTSVRARSQDQPIYPIGMPQARGSGSAILPIREVAMMLLMEKLTDKPNWHEKVFDDAIVRKWWHEARTQSENSLFARIMEGKTTYRGEIPMPQTRIISDKAFEFCIAELRRKAAYFVQTGLIPTLDSAGNTIVKSDTFVSAQLWDELKKSFETLRADQAGNVDWHPGTNDMVQNLVHPSMYPFVFGRSRFIHEEEVDRENAFASVGKGSIVPEITRLPDYGFRFLNVAWQSNSIGAVPPEYRSSLYQWLPTNVVFREDGTAKLTSYVNNLHPRKYPAIYEAIEHAIDAAIPAWDQCLRENLRYQENITAGRDDSRFDLITDASDEDDDLWTTSMVYQMPDDHRYRYMYSDPDKIKPSMGERILPGEWVEGRDAILPEPNRLEENVIDYTPPQRLREKFKEHGLQVIVKMASIELTPEKPYFPAGSWHVEGQMNERICATALFYLDSENVTDSHLSFRMQTNSWLQEGISYGQDQYNYLERVYGTTLGYGSTCLQNYGDVRTCPGRLIAFPNVFQHRVSAFRLKDDAKPGHRRFLALWLVDPHERIVSTANVPPQQKDWWTESLPDMKREDGVKEEIPESLMTVEEAREHRLRLMHERSRYEAKAEQTSLAGFHPRGICGTARGSTASIARVRHAMGFTDLLSDAGLTLLNNWVSTRSYITGYNASQADVAVFKALKEAPSADKYPAAARWYKHIATYEDEFATLEGDASKPYTVYGPEESELTVNPAKAPEAAADDDDVDLFGSDDEEEDAEAARIREERLAAYREKKAAKPKVAAKSVVTLDVKPWDDETDLVAMEAAVRGIEKDGLLWGASKLVPVGFGIKKLQINLVVEDEKVSLDELQEQIQEFEDYVQSSDIVAMQKL</sequence>
<dbReference type="SMART" id="SM00888">
    <property type="entry name" value="EF1_GNE"/>
    <property type="match status" value="1"/>
</dbReference>
<dbReference type="InterPro" id="IPR014038">
    <property type="entry name" value="EF1B_bsu/dsu_GNE"/>
</dbReference>